<name>A0A7G7MET1_9PSEU</name>
<keyword evidence="2" id="KW-0813">Transport</keyword>
<dbReference type="InterPro" id="IPR045324">
    <property type="entry name" value="Small_multidrug_res"/>
</dbReference>
<evidence type="ECO:0000256" key="3">
    <source>
        <dbReference type="ARBA" id="ARBA00022475"/>
    </source>
</evidence>
<dbReference type="AlphaFoldDB" id="A0A7G7MET1"/>
<dbReference type="PANTHER" id="PTHR30561">
    <property type="entry name" value="SMR FAMILY PROTON-DEPENDENT DRUG EFFLUX TRANSPORTER SUGE"/>
    <property type="match status" value="1"/>
</dbReference>
<dbReference type="InterPro" id="IPR037185">
    <property type="entry name" value="EmrE-like"/>
</dbReference>
<evidence type="ECO:0000256" key="7">
    <source>
        <dbReference type="RuleBase" id="RU003942"/>
    </source>
</evidence>
<keyword evidence="5 8" id="KW-1133">Transmembrane helix</keyword>
<dbReference type="InterPro" id="IPR000390">
    <property type="entry name" value="Small_drug/metabolite_transptr"/>
</dbReference>
<dbReference type="Proteomes" id="UP000515728">
    <property type="component" value="Chromosome"/>
</dbReference>
<dbReference type="GO" id="GO:0005886">
    <property type="term" value="C:plasma membrane"/>
    <property type="evidence" value="ECO:0007669"/>
    <property type="project" value="UniProtKB-SubCell"/>
</dbReference>
<dbReference type="GO" id="GO:0022857">
    <property type="term" value="F:transmembrane transporter activity"/>
    <property type="evidence" value="ECO:0007669"/>
    <property type="project" value="InterPro"/>
</dbReference>
<evidence type="ECO:0000256" key="1">
    <source>
        <dbReference type="ARBA" id="ARBA00004651"/>
    </source>
</evidence>
<evidence type="ECO:0000256" key="8">
    <source>
        <dbReference type="SAM" id="Phobius"/>
    </source>
</evidence>
<evidence type="ECO:0000313" key="10">
    <source>
        <dbReference type="Proteomes" id="UP000515728"/>
    </source>
</evidence>
<keyword evidence="3" id="KW-1003">Cell membrane</keyword>
<keyword evidence="4 7" id="KW-0812">Transmembrane</keyword>
<protein>
    <submittedName>
        <fullName evidence="9">QacE family quaternary ammonium compound efflux SMR transporter</fullName>
    </submittedName>
</protein>
<dbReference type="EMBL" id="CP060131">
    <property type="protein sequence ID" value="QNG51292.1"/>
    <property type="molecule type" value="Genomic_DNA"/>
</dbReference>
<evidence type="ECO:0000313" key="9">
    <source>
        <dbReference type="EMBL" id="QNG51292.1"/>
    </source>
</evidence>
<keyword evidence="10" id="KW-1185">Reference proteome</keyword>
<comment type="similarity">
    <text evidence="7">Belongs to the drug/metabolite transporter (DMT) superfamily. Small multidrug resistance (SMR) (TC 2.A.7.1) family.</text>
</comment>
<evidence type="ECO:0000256" key="2">
    <source>
        <dbReference type="ARBA" id="ARBA00022448"/>
    </source>
</evidence>
<proteinExistence type="inferred from homology"/>
<feature type="transmembrane region" description="Helical" evidence="8">
    <location>
        <begin position="53"/>
        <end position="73"/>
    </location>
</feature>
<reference evidence="9 10" key="1">
    <citation type="submission" date="2020-08" db="EMBL/GenBank/DDBJ databases">
        <authorList>
            <person name="Mo P."/>
        </authorList>
    </citation>
    <scope>NUCLEOTIDE SEQUENCE [LARGE SCALE GENOMIC DNA]</scope>
    <source>
        <strain evidence="9 10">CGMCC 4.1532</strain>
    </source>
</reference>
<feature type="transmembrane region" description="Helical" evidence="8">
    <location>
        <begin position="79"/>
        <end position="96"/>
    </location>
</feature>
<dbReference type="Gene3D" id="1.10.3730.20">
    <property type="match status" value="1"/>
</dbReference>
<accession>A0A7G7MET1</accession>
<dbReference type="PANTHER" id="PTHR30561:SF1">
    <property type="entry name" value="MULTIDRUG TRANSPORTER EMRE"/>
    <property type="match status" value="1"/>
</dbReference>
<gene>
    <name evidence="9" type="ORF">H6H00_24575</name>
</gene>
<evidence type="ECO:0000256" key="5">
    <source>
        <dbReference type="ARBA" id="ARBA00022989"/>
    </source>
</evidence>
<dbReference type="Pfam" id="PF00893">
    <property type="entry name" value="Multi_Drug_Res"/>
    <property type="match status" value="1"/>
</dbReference>
<dbReference type="RefSeq" id="WP_185718047.1">
    <property type="nucleotide sequence ID" value="NZ_BAAAWI010000001.1"/>
</dbReference>
<sequence>MAGAIVAEICSTLLLKASEGFGRPLVGALALAGFGLTLVLLSRALLTLPISVAYPVWIGVGTVVVAVGGVVLFGDHLGVGAVAGIVLVATGVVVLNL</sequence>
<comment type="subcellular location">
    <subcellularLocation>
        <location evidence="1 7">Cell membrane</location>
        <topology evidence="1 7">Multi-pass membrane protein</topology>
    </subcellularLocation>
</comment>
<evidence type="ECO:0000256" key="6">
    <source>
        <dbReference type="ARBA" id="ARBA00023136"/>
    </source>
</evidence>
<feature type="transmembrane region" description="Helical" evidence="8">
    <location>
        <begin position="21"/>
        <end position="41"/>
    </location>
</feature>
<keyword evidence="6 8" id="KW-0472">Membrane</keyword>
<organism evidence="9 10">
    <name type="scientific">Pseudonocardia petroleophila</name>
    <dbReference type="NCBI Taxonomy" id="37331"/>
    <lineage>
        <taxon>Bacteria</taxon>
        <taxon>Bacillati</taxon>
        <taxon>Actinomycetota</taxon>
        <taxon>Actinomycetes</taxon>
        <taxon>Pseudonocardiales</taxon>
        <taxon>Pseudonocardiaceae</taxon>
        <taxon>Pseudonocardia</taxon>
    </lineage>
</organism>
<evidence type="ECO:0000256" key="4">
    <source>
        <dbReference type="ARBA" id="ARBA00022692"/>
    </source>
</evidence>
<dbReference type="SUPFAM" id="SSF103481">
    <property type="entry name" value="Multidrug resistance efflux transporter EmrE"/>
    <property type="match status" value="1"/>
</dbReference>
<dbReference type="KEGG" id="ppel:H6H00_24575"/>